<dbReference type="InterPro" id="IPR006671">
    <property type="entry name" value="Cyclin_N"/>
</dbReference>
<dbReference type="InterPro" id="IPR046965">
    <property type="entry name" value="Cyclin_A/B-like"/>
</dbReference>
<dbReference type="InterPro" id="IPR013763">
    <property type="entry name" value="Cyclin-like_dom"/>
</dbReference>
<evidence type="ECO:0000313" key="9">
    <source>
        <dbReference type="Proteomes" id="UP000305067"/>
    </source>
</evidence>
<evidence type="ECO:0000259" key="7">
    <source>
        <dbReference type="SMART" id="SM01332"/>
    </source>
</evidence>
<dbReference type="SMART" id="SM00385">
    <property type="entry name" value="CYCLIN"/>
    <property type="match status" value="2"/>
</dbReference>
<dbReference type="Gene3D" id="1.10.472.10">
    <property type="entry name" value="Cyclin-like"/>
    <property type="match status" value="2"/>
</dbReference>
<dbReference type="AlphaFoldDB" id="A0A5C3QHZ4"/>
<keyword evidence="1" id="KW-0132">Cell division</keyword>
<keyword evidence="2 4" id="KW-0195">Cyclin</keyword>
<dbReference type="SMART" id="SM01332">
    <property type="entry name" value="Cyclin_C"/>
    <property type="match status" value="1"/>
</dbReference>
<evidence type="ECO:0000259" key="6">
    <source>
        <dbReference type="SMART" id="SM00385"/>
    </source>
</evidence>
<organism evidence="8 9">
    <name type="scientific">Pterulicium gracile</name>
    <dbReference type="NCBI Taxonomy" id="1884261"/>
    <lineage>
        <taxon>Eukaryota</taxon>
        <taxon>Fungi</taxon>
        <taxon>Dikarya</taxon>
        <taxon>Basidiomycota</taxon>
        <taxon>Agaricomycotina</taxon>
        <taxon>Agaricomycetes</taxon>
        <taxon>Agaricomycetidae</taxon>
        <taxon>Agaricales</taxon>
        <taxon>Pleurotineae</taxon>
        <taxon>Pterulaceae</taxon>
        <taxon>Pterulicium</taxon>
    </lineage>
</organism>
<name>A0A5C3QHZ4_9AGAR</name>
<dbReference type="InterPro" id="IPR036915">
    <property type="entry name" value="Cyclin-like_sf"/>
</dbReference>
<dbReference type="FunFam" id="1.10.472.10:FF:000001">
    <property type="entry name" value="G2/mitotic-specific cyclin"/>
    <property type="match status" value="1"/>
</dbReference>
<dbReference type="PANTHER" id="PTHR10177">
    <property type="entry name" value="CYCLINS"/>
    <property type="match status" value="1"/>
</dbReference>
<dbReference type="Pfam" id="PF00134">
    <property type="entry name" value="Cyclin_N"/>
    <property type="match status" value="1"/>
</dbReference>
<feature type="region of interest" description="Disordered" evidence="5">
    <location>
        <begin position="1"/>
        <end position="41"/>
    </location>
</feature>
<dbReference type="GO" id="GO:0051301">
    <property type="term" value="P:cell division"/>
    <property type="evidence" value="ECO:0007669"/>
    <property type="project" value="UniProtKB-KW"/>
</dbReference>
<protein>
    <submittedName>
        <fullName evidence="8">Cyclin-like protein</fullName>
    </submittedName>
</protein>
<evidence type="ECO:0000313" key="8">
    <source>
        <dbReference type="EMBL" id="TFL00750.1"/>
    </source>
</evidence>
<accession>A0A5C3QHZ4</accession>
<keyword evidence="3" id="KW-0131">Cell cycle</keyword>
<comment type="similarity">
    <text evidence="4">Belongs to the cyclin family.</text>
</comment>
<dbReference type="InterPro" id="IPR004367">
    <property type="entry name" value="Cyclin_C-dom"/>
</dbReference>
<dbReference type="InterPro" id="IPR048258">
    <property type="entry name" value="Cyclins_cyclin-box"/>
</dbReference>
<dbReference type="InterPro" id="IPR039361">
    <property type="entry name" value="Cyclin"/>
</dbReference>
<dbReference type="SUPFAM" id="SSF47954">
    <property type="entry name" value="Cyclin-like"/>
    <property type="match status" value="2"/>
</dbReference>
<dbReference type="STRING" id="1884261.A0A5C3QHZ4"/>
<dbReference type="GO" id="GO:0016538">
    <property type="term" value="F:cyclin-dependent protein serine/threonine kinase regulator activity"/>
    <property type="evidence" value="ECO:0007669"/>
    <property type="project" value="InterPro"/>
</dbReference>
<feature type="compositionally biased region" description="Basic and acidic residues" evidence="5">
    <location>
        <begin position="16"/>
        <end position="26"/>
    </location>
</feature>
<gene>
    <name evidence="8" type="ORF">BDV98DRAFT_508306</name>
</gene>
<dbReference type="EMBL" id="ML178827">
    <property type="protein sequence ID" value="TFL00750.1"/>
    <property type="molecule type" value="Genomic_DNA"/>
</dbReference>
<dbReference type="PROSITE" id="PS00292">
    <property type="entry name" value="CYCLINS"/>
    <property type="match status" value="1"/>
</dbReference>
<keyword evidence="9" id="KW-1185">Reference proteome</keyword>
<feature type="domain" description="Cyclin-like" evidence="6">
    <location>
        <begin position="98"/>
        <end position="182"/>
    </location>
</feature>
<evidence type="ECO:0000256" key="5">
    <source>
        <dbReference type="SAM" id="MobiDB-lite"/>
    </source>
</evidence>
<evidence type="ECO:0000256" key="1">
    <source>
        <dbReference type="ARBA" id="ARBA00022618"/>
    </source>
</evidence>
<proteinExistence type="inferred from homology"/>
<dbReference type="GO" id="GO:0044772">
    <property type="term" value="P:mitotic cell cycle phase transition"/>
    <property type="evidence" value="ECO:0007669"/>
    <property type="project" value="InterPro"/>
</dbReference>
<dbReference type="Proteomes" id="UP000305067">
    <property type="component" value="Unassembled WGS sequence"/>
</dbReference>
<feature type="domain" description="Cyclin C-terminal" evidence="7">
    <location>
        <begin position="192"/>
        <end position="306"/>
    </location>
</feature>
<evidence type="ECO:0000256" key="3">
    <source>
        <dbReference type="ARBA" id="ARBA00023306"/>
    </source>
</evidence>
<dbReference type="OrthoDB" id="5590282at2759"/>
<reference evidence="8 9" key="1">
    <citation type="journal article" date="2019" name="Nat. Ecol. Evol.">
        <title>Megaphylogeny resolves global patterns of mushroom evolution.</title>
        <authorList>
            <person name="Varga T."/>
            <person name="Krizsan K."/>
            <person name="Foldi C."/>
            <person name="Dima B."/>
            <person name="Sanchez-Garcia M."/>
            <person name="Sanchez-Ramirez S."/>
            <person name="Szollosi G.J."/>
            <person name="Szarkandi J.G."/>
            <person name="Papp V."/>
            <person name="Albert L."/>
            <person name="Andreopoulos W."/>
            <person name="Angelini C."/>
            <person name="Antonin V."/>
            <person name="Barry K.W."/>
            <person name="Bougher N.L."/>
            <person name="Buchanan P."/>
            <person name="Buyck B."/>
            <person name="Bense V."/>
            <person name="Catcheside P."/>
            <person name="Chovatia M."/>
            <person name="Cooper J."/>
            <person name="Damon W."/>
            <person name="Desjardin D."/>
            <person name="Finy P."/>
            <person name="Geml J."/>
            <person name="Haridas S."/>
            <person name="Hughes K."/>
            <person name="Justo A."/>
            <person name="Karasinski D."/>
            <person name="Kautmanova I."/>
            <person name="Kiss B."/>
            <person name="Kocsube S."/>
            <person name="Kotiranta H."/>
            <person name="LaButti K.M."/>
            <person name="Lechner B.E."/>
            <person name="Liimatainen K."/>
            <person name="Lipzen A."/>
            <person name="Lukacs Z."/>
            <person name="Mihaltcheva S."/>
            <person name="Morgado L.N."/>
            <person name="Niskanen T."/>
            <person name="Noordeloos M.E."/>
            <person name="Ohm R.A."/>
            <person name="Ortiz-Santana B."/>
            <person name="Ovrebo C."/>
            <person name="Racz N."/>
            <person name="Riley R."/>
            <person name="Savchenko A."/>
            <person name="Shiryaev A."/>
            <person name="Soop K."/>
            <person name="Spirin V."/>
            <person name="Szebenyi C."/>
            <person name="Tomsovsky M."/>
            <person name="Tulloss R.E."/>
            <person name="Uehling J."/>
            <person name="Grigoriev I.V."/>
            <person name="Vagvolgyi C."/>
            <person name="Papp T."/>
            <person name="Martin F.M."/>
            <person name="Miettinen O."/>
            <person name="Hibbett D.S."/>
            <person name="Nagy L.G."/>
        </authorList>
    </citation>
    <scope>NUCLEOTIDE SEQUENCE [LARGE SCALE GENOMIC DNA]</scope>
    <source>
        <strain evidence="8 9">CBS 309.79</strain>
    </source>
</reference>
<feature type="compositionally biased region" description="Acidic residues" evidence="5">
    <location>
        <begin position="32"/>
        <end position="41"/>
    </location>
</feature>
<evidence type="ECO:0000256" key="2">
    <source>
        <dbReference type="ARBA" id="ARBA00023127"/>
    </source>
</evidence>
<dbReference type="Pfam" id="PF02984">
    <property type="entry name" value="Cyclin_C"/>
    <property type="match status" value="1"/>
</dbReference>
<feature type="domain" description="Cyclin-like" evidence="6">
    <location>
        <begin position="196"/>
        <end position="277"/>
    </location>
</feature>
<evidence type="ECO:0000256" key="4">
    <source>
        <dbReference type="RuleBase" id="RU000383"/>
    </source>
</evidence>
<sequence>MVPTPPSAIEEEEEDVRAREREERARQLPAVSDEEEVDEEEMWDDLDAEDMDDPVMVAEYAVEAIAYLREQELTTVPSPTYMTRQPELSFPKRSILINWLITVHTHLRLLPETLFLTVNILDRFLSLRPVSEAKFQLVGITSLLLACKYEETYSPSITELVELTGGIFKKEDVIKAERFVLKTLGWTLSFYPGPMSFLRRASRADNTEPRARTIAKYLCELTLTDPSLFHLPPSLVAASAMWLGRMVMGREVWGANMRRYSGYGEDEVMGGVSGMVRWLGGEGPNEAVLKKYASRRYLKASVFMHQWAVGLWGEEADLGEDDLRADLPALKKHIREERERELMKATEEFATVEGEDEI</sequence>
<dbReference type="PIRSF" id="PIRSF001771">
    <property type="entry name" value="Cyclin_A_B_D_E"/>
    <property type="match status" value="1"/>
</dbReference>